<protein>
    <recommendedName>
        <fullName evidence="5">N-acetyltransferase domain-containing protein</fullName>
    </recommendedName>
</protein>
<keyword evidence="3" id="KW-0288">FMN</keyword>
<reference evidence="7" key="1">
    <citation type="submission" date="2019-04" db="EMBL/GenBank/DDBJ databases">
        <title>Friends and foes A comparative genomics studyof 23 Aspergillus species from section Flavi.</title>
        <authorList>
            <consortium name="DOE Joint Genome Institute"/>
            <person name="Kjaerbolling I."/>
            <person name="Vesth T."/>
            <person name="Frisvad J.C."/>
            <person name="Nybo J.L."/>
            <person name="Theobald S."/>
            <person name="Kildgaard S."/>
            <person name="Isbrandt T."/>
            <person name="Kuo A."/>
            <person name="Sato A."/>
            <person name="Lyhne E.K."/>
            <person name="Kogle M.E."/>
            <person name="Wiebenga A."/>
            <person name="Kun R.S."/>
            <person name="Lubbers R.J."/>
            <person name="Makela M.R."/>
            <person name="Barry K."/>
            <person name="Chovatia M."/>
            <person name="Clum A."/>
            <person name="Daum C."/>
            <person name="Haridas S."/>
            <person name="He G."/>
            <person name="LaButti K."/>
            <person name="Lipzen A."/>
            <person name="Mondo S."/>
            <person name="Riley R."/>
            <person name="Salamov A."/>
            <person name="Simmons B.A."/>
            <person name="Magnuson J.K."/>
            <person name="Henrissat B."/>
            <person name="Mortensen U.H."/>
            <person name="Larsen T.O."/>
            <person name="Devries R.P."/>
            <person name="Grigoriev I.V."/>
            <person name="Machida M."/>
            <person name="Baker S.E."/>
            <person name="Andersen M.R."/>
        </authorList>
    </citation>
    <scope>NUCLEOTIDE SEQUENCE [LARGE SCALE GENOMIC DNA]</scope>
    <source>
        <strain evidence="7">CBS 130017</strain>
    </source>
</reference>
<dbReference type="InterPro" id="IPR001155">
    <property type="entry name" value="OxRdtase_FMN_N"/>
</dbReference>
<dbReference type="SUPFAM" id="SSF51395">
    <property type="entry name" value="FMN-linked oxidoreductases"/>
    <property type="match status" value="1"/>
</dbReference>
<evidence type="ECO:0000256" key="2">
    <source>
        <dbReference type="ARBA" id="ARBA00022630"/>
    </source>
</evidence>
<evidence type="ECO:0000256" key="1">
    <source>
        <dbReference type="ARBA" id="ARBA00005979"/>
    </source>
</evidence>
<keyword evidence="4" id="KW-0560">Oxidoreductase</keyword>
<dbReference type="Pfam" id="PF13302">
    <property type="entry name" value="Acetyltransf_3"/>
    <property type="match status" value="1"/>
</dbReference>
<dbReference type="Gene3D" id="3.40.630.30">
    <property type="match status" value="1"/>
</dbReference>
<evidence type="ECO:0000256" key="3">
    <source>
        <dbReference type="ARBA" id="ARBA00022643"/>
    </source>
</evidence>
<gene>
    <name evidence="6" type="ORF">BDV39DRAFT_189052</name>
</gene>
<dbReference type="EMBL" id="ML741765">
    <property type="protein sequence ID" value="KAE8332402.1"/>
    <property type="molecule type" value="Genomic_DNA"/>
</dbReference>
<feature type="domain" description="N-acetyltransferase" evidence="5">
    <location>
        <begin position="29"/>
        <end position="190"/>
    </location>
</feature>
<comment type="similarity">
    <text evidence="1">Belongs to the NADH:flavin oxidoreductase/NADH oxidase family.</text>
</comment>
<dbReference type="CDD" id="cd04301">
    <property type="entry name" value="NAT_SF"/>
    <property type="match status" value="1"/>
</dbReference>
<dbReference type="PANTHER" id="PTHR43656:SF5">
    <property type="entry name" value="NADH:FLAVIN OXIDOREDUCTASE_NADH OXIDASE N-TERMINAL DOMAIN-CONTAINING PROTEIN"/>
    <property type="match status" value="1"/>
</dbReference>
<keyword evidence="7" id="KW-1185">Reference proteome</keyword>
<dbReference type="CDD" id="cd04733">
    <property type="entry name" value="OYE_like_2_FMN"/>
    <property type="match status" value="1"/>
</dbReference>
<dbReference type="Pfam" id="PF00724">
    <property type="entry name" value="Oxidored_FMN"/>
    <property type="match status" value="1"/>
</dbReference>
<dbReference type="Proteomes" id="UP000325945">
    <property type="component" value="Unassembled WGS sequence"/>
</dbReference>
<dbReference type="PROSITE" id="PS51186">
    <property type="entry name" value="GNAT"/>
    <property type="match status" value="1"/>
</dbReference>
<dbReference type="InterPro" id="IPR051799">
    <property type="entry name" value="NADH_flavin_oxidoreductase"/>
</dbReference>
<name>A0A5N6XHK4_9EURO</name>
<proteinExistence type="inferred from homology"/>
<dbReference type="InterPro" id="IPR013785">
    <property type="entry name" value="Aldolase_TIM"/>
</dbReference>
<dbReference type="Gene3D" id="3.20.20.70">
    <property type="entry name" value="Aldolase class I"/>
    <property type="match status" value="1"/>
</dbReference>
<dbReference type="GO" id="GO:0016491">
    <property type="term" value="F:oxidoreductase activity"/>
    <property type="evidence" value="ECO:0007669"/>
    <property type="project" value="UniProtKB-KW"/>
</dbReference>
<organism evidence="6 7">
    <name type="scientific">Aspergillus sergii</name>
    <dbReference type="NCBI Taxonomy" id="1034303"/>
    <lineage>
        <taxon>Eukaryota</taxon>
        <taxon>Fungi</taxon>
        <taxon>Dikarya</taxon>
        <taxon>Ascomycota</taxon>
        <taxon>Pezizomycotina</taxon>
        <taxon>Eurotiomycetes</taxon>
        <taxon>Eurotiomycetidae</taxon>
        <taxon>Eurotiales</taxon>
        <taxon>Aspergillaceae</taxon>
        <taxon>Aspergillus</taxon>
        <taxon>Aspergillus subgen. Circumdati</taxon>
    </lineage>
</organism>
<dbReference type="SUPFAM" id="SSF55729">
    <property type="entry name" value="Acyl-CoA N-acyltransferases (Nat)"/>
    <property type="match status" value="1"/>
</dbReference>
<evidence type="ECO:0000256" key="4">
    <source>
        <dbReference type="ARBA" id="ARBA00023002"/>
    </source>
</evidence>
<dbReference type="GO" id="GO:0016747">
    <property type="term" value="F:acyltransferase activity, transferring groups other than amino-acyl groups"/>
    <property type="evidence" value="ECO:0007669"/>
    <property type="project" value="InterPro"/>
</dbReference>
<dbReference type="PANTHER" id="PTHR43656">
    <property type="entry name" value="BINDING OXIDOREDUCTASE, PUTATIVE (AFU_ORTHOLOGUE AFUA_2G08260)-RELATED"/>
    <property type="match status" value="1"/>
</dbReference>
<keyword evidence="2" id="KW-0285">Flavoprotein</keyword>
<sequence length="624" mass="69762">MKSKIIERTCHIIQEGMEAPTPIIELSNYFIRPFYPGDVEAISKEGNNPEIARWLRNRFPDPYTIEDAKAWISIATSSSPILDFVISRREDNVAIGAIGFKARDDVYYRTMEIGYWLGQDHWGKGIATEALSAMTAWAFENFTHVLRLEAEVYDGNDGSQRVLVKAGYELEGRRKKAVEKNGIVMDTLNFYVTPLGEPLHFAFSQRTAPNRFYKGAMTERLSSWSPTDLKARGIPSNELINLYKRWGESGYGMISTGNIMLAYDQLEAPGNPIIDLENPFHGERFEAFSRMAAESKKHGSLIVAQVSHPGRQVEERVQADPVSASDVQLQTEALKMKFAKPHAATKDEIRDLIERWTHAAVYLHKAGFDGIQLHGAHGYLLAQFLSQTTNKRTDEYGGSLENRARLIVEVARSIRQELPSSSGFILGIKINSVEFQAEGFTPAEAQQLCQILEQNEFDFVELSGGTYEAPAFSRERDSTRNREAFFLEFASLITPVLSKTKSYVTGGLRTASGMVAALETVDGVGLARPACQEFNLPRDILEGRVTGVIEQKVDQQNFGLTSAAAGTQMKQVGKDEQPLDLSDEKNLALFMKHLGEWAQQVQEDAPKMNMYGFMDLPKGEAFRG</sequence>
<evidence type="ECO:0000313" key="6">
    <source>
        <dbReference type="EMBL" id="KAE8332402.1"/>
    </source>
</evidence>
<dbReference type="InterPro" id="IPR000182">
    <property type="entry name" value="GNAT_dom"/>
</dbReference>
<dbReference type="InterPro" id="IPR016181">
    <property type="entry name" value="Acyl_CoA_acyltransferase"/>
</dbReference>
<evidence type="ECO:0000313" key="7">
    <source>
        <dbReference type="Proteomes" id="UP000325945"/>
    </source>
</evidence>
<dbReference type="GO" id="GO:0010181">
    <property type="term" value="F:FMN binding"/>
    <property type="evidence" value="ECO:0007669"/>
    <property type="project" value="InterPro"/>
</dbReference>
<accession>A0A5N6XHK4</accession>
<evidence type="ECO:0000259" key="5">
    <source>
        <dbReference type="PROSITE" id="PS51186"/>
    </source>
</evidence>
<dbReference type="AlphaFoldDB" id="A0A5N6XHK4"/>